<gene>
    <name evidence="2" type="ORF">AF332_20510</name>
</gene>
<comment type="caution">
    <text evidence="2">The sequence shown here is derived from an EMBL/GenBank/DDBJ whole genome shotgun (WGS) entry which is preliminary data.</text>
</comment>
<evidence type="ECO:0000313" key="2">
    <source>
        <dbReference type="EMBL" id="KON88936.1"/>
    </source>
</evidence>
<keyword evidence="3" id="KW-1185">Reference proteome</keyword>
<dbReference type="Gene3D" id="3.40.50.12090">
    <property type="match status" value="1"/>
</dbReference>
<dbReference type="RefSeq" id="WP_053436322.1">
    <property type="nucleotide sequence ID" value="NZ_LGUF01000007.1"/>
</dbReference>
<evidence type="ECO:0000313" key="3">
    <source>
        <dbReference type="Proteomes" id="UP000037109"/>
    </source>
</evidence>
<dbReference type="PATRIC" id="fig|1459.3.peg.4525"/>
<organism evidence="2 3">
    <name type="scientific">Sporosarcina globispora</name>
    <name type="common">Bacillus globisporus</name>
    <dbReference type="NCBI Taxonomy" id="1459"/>
    <lineage>
        <taxon>Bacteria</taxon>
        <taxon>Bacillati</taxon>
        <taxon>Bacillota</taxon>
        <taxon>Bacilli</taxon>
        <taxon>Bacillales</taxon>
        <taxon>Caryophanaceae</taxon>
        <taxon>Sporosarcina</taxon>
    </lineage>
</organism>
<feature type="compositionally biased region" description="Basic and acidic residues" evidence="1">
    <location>
        <begin position="72"/>
        <end position="81"/>
    </location>
</feature>
<sequence length="177" mass="19502">MFIEAKLIDENGFIVDTVAVKDTDVLEANLIKEPVPPLLYKPRWTENGWVEGATEEYIKHEDNRTTGTADMDLLKPLEKPKPKPAPKPKPVQKPKEEDDMLGKAIVINGFADFPAAERLALNLKAPIYLRSTVKGKKVAKELYVVGGTKDGIVADKVTLLSGADRFETATAVGEFLK</sequence>
<dbReference type="STRING" id="1459.AF332_20510"/>
<feature type="region of interest" description="Disordered" evidence="1">
    <location>
        <begin position="60"/>
        <end position="97"/>
    </location>
</feature>
<protein>
    <submittedName>
        <fullName evidence="2">Uncharacterized protein</fullName>
    </submittedName>
</protein>
<accession>A0A0M0GHL7</accession>
<feature type="compositionally biased region" description="Basic residues" evidence="1">
    <location>
        <begin position="82"/>
        <end position="92"/>
    </location>
</feature>
<dbReference type="Proteomes" id="UP000037109">
    <property type="component" value="Unassembled WGS sequence"/>
</dbReference>
<proteinExistence type="predicted"/>
<evidence type="ECO:0000256" key="1">
    <source>
        <dbReference type="SAM" id="MobiDB-lite"/>
    </source>
</evidence>
<dbReference type="EMBL" id="LGUF01000007">
    <property type="protein sequence ID" value="KON88936.1"/>
    <property type="molecule type" value="Genomic_DNA"/>
</dbReference>
<dbReference type="OrthoDB" id="9794294at2"/>
<dbReference type="AlphaFoldDB" id="A0A0M0GHL7"/>
<reference evidence="3" key="1">
    <citation type="submission" date="2015-07" db="EMBL/GenBank/DDBJ databases">
        <title>Fjat-10036 dsm4.</title>
        <authorList>
            <person name="Liu B."/>
            <person name="Wang J."/>
            <person name="Zhu Y."/>
            <person name="Liu G."/>
            <person name="Chen Q."/>
            <person name="Chen Z."/>
            <person name="Lan J."/>
            <person name="Che J."/>
            <person name="Ge C."/>
            <person name="Shi H."/>
            <person name="Pan Z."/>
            <person name="Liu X."/>
        </authorList>
    </citation>
    <scope>NUCLEOTIDE SEQUENCE [LARGE SCALE GENOMIC DNA]</scope>
    <source>
        <strain evidence="3">DSM 4</strain>
    </source>
</reference>
<name>A0A0M0GHL7_SPOGL</name>